<sequence>MNSLSETHPIWLTMHTMSITKTSKLLLNNNIQINLNDFSSPYFMTSIPLIKILDISNNEITSLEGLPYLPHLSTFIADDTNISSFLNFKSIKHATKVSFKRTHISKLVNYRMAILLICGKKLISIDGKKIPTSLFEKISHYPKYTSELINRGWMVEYPCPPDNIIDELCITYGIQSASASTSVSSISNEVTFDKIYNEYKSRQQAMFNIAEPIFQIEEKRDIEEELSVAIRQLFYEHGININSTDDNCQEKLLFEVEELCKKAFDKKLLLQTLVEHIKTTKVKTKRKSKSDFIP</sequence>
<gene>
    <name evidence="1" type="ORF">TRFO_27421</name>
</gene>
<dbReference type="AlphaFoldDB" id="A0A1J4K0S4"/>
<dbReference type="InterPro" id="IPR001611">
    <property type="entry name" value="Leu-rich_rpt"/>
</dbReference>
<evidence type="ECO:0008006" key="3">
    <source>
        <dbReference type="Google" id="ProtNLM"/>
    </source>
</evidence>
<protein>
    <recommendedName>
        <fullName evidence="3">Leucine Rich Repeat family protein</fullName>
    </recommendedName>
</protein>
<dbReference type="RefSeq" id="XP_068358111.1">
    <property type="nucleotide sequence ID" value="XM_068505534.1"/>
</dbReference>
<organism evidence="1 2">
    <name type="scientific">Tritrichomonas foetus</name>
    <dbReference type="NCBI Taxonomy" id="1144522"/>
    <lineage>
        <taxon>Eukaryota</taxon>
        <taxon>Metamonada</taxon>
        <taxon>Parabasalia</taxon>
        <taxon>Tritrichomonadida</taxon>
        <taxon>Tritrichomonadidae</taxon>
        <taxon>Tritrichomonas</taxon>
    </lineage>
</organism>
<dbReference type="VEuPathDB" id="TrichDB:TRFO_27421"/>
<dbReference type="EMBL" id="MLAK01000774">
    <property type="protein sequence ID" value="OHT04975.1"/>
    <property type="molecule type" value="Genomic_DNA"/>
</dbReference>
<name>A0A1J4K0S4_9EUKA</name>
<dbReference type="InterPro" id="IPR032675">
    <property type="entry name" value="LRR_dom_sf"/>
</dbReference>
<dbReference type="SUPFAM" id="SSF52058">
    <property type="entry name" value="L domain-like"/>
    <property type="match status" value="1"/>
</dbReference>
<evidence type="ECO:0000313" key="1">
    <source>
        <dbReference type="EMBL" id="OHT04975.1"/>
    </source>
</evidence>
<keyword evidence="2" id="KW-1185">Reference proteome</keyword>
<comment type="caution">
    <text evidence="1">The sequence shown here is derived from an EMBL/GenBank/DDBJ whole genome shotgun (WGS) entry which is preliminary data.</text>
</comment>
<proteinExistence type="predicted"/>
<dbReference type="PROSITE" id="PS51450">
    <property type="entry name" value="LRR"/>
    <property type="match status" value="1"/>
</dbReference>
<accession>A0A1J4K0S4</accession>
<dbReference type="Proteomes" id="UP000179807">
    <property type="component" value="Unassembled WGS sequence"/>
</dbReference>
<dbReference type="GeneID" id="94840238"/>
<dbReference type="OrthoDB" id="10564678at2759"/>
<evidence type="ECO:0000313" key="2">
    <source>
        <dbReference type="Proteomes" id="UP000179807"/>
    </source>
</evidence>
<reference evidence="1" key="1">
    <citation type="submission" date="2016-10" db="EMBL/GenBank/DDBJ databases">
        <authorList>
            <person name="Benchimol M."/>
            <person name="Almeida L.G."/>
            <person name="Vasconcelos A.T."/>
            <person name="Perreira-Neves A."/>
            <person name="Rosa I.A."/>
            <person name="Tasca T."/>
            <person name="Bogo M.R."/>
            <person name="de Souza W."/>
        </authorList>
    </citation>
    <scope>NUCLEOTIDE SEQUENCE [LARGE SCALE GENOMIC DNA]</scope>
    <source>
        <strain evidence="1">K</strain>
    </source>
</reference>
<dbReference type="Gene3D" id="3.80.10.10">
    <property type="entry name" value="Ribonuclease Inhibitor"/>
    <property type="match status" value="1"/>
</dbReference>